<dbReference type="PANTHER" id="PTHR39290">
    <property type="entry name" value="C3H1-TYPE DOMAIN-CONTAINING PROTEIN-RELATED"/>
    <property type="match status" value="1"/>
</dbReference>
<dbReference type="EMBL" id="LN868938">
    <property type="protein sequence ID" value="CRY78749.1"/>
    <property type="molecule type" value="Genomic_DNA"/>
</dbReference>
<gene>
    <name evidence="1" type="ORF">ERS450000_03089</name>
</gene>
<evidence type="ECO:0000313" key="1">
    <source>
        <dbReference type="EMBL" id="CRY78749.1"/>
    </source>
</evidence>
<dbReference type="RefSeq" id="WP_060593013.1">
    <property type="nucleotide sequence ID" value="NZ_CP031418.1"/>
</dbReference>
<accession>A0A0H5NUR9</accession>
<evidence type="ECO:0008006" key="3">
    <source>
        <dbReference type="Google" id="ProtNLM"/>
    </source>
</evidence>
<dbReference type="AlphaFoldDB" id="A0A0H5NUR9"/>
<proteinExistence type="predicted"/>
<reference evidence="2" key="1">
    <citation type="submission" date="2015-03" db="EMBL/GenBank/DDBJ databases">
        <authorList>
            <consortium name="Pathogen Informatics"/>
        </authorList>
    </citation>
    <scope>NUCLEOTIDE SEQUENCE [LARGE SCALE GENOMIC DNA]</scope>
    <source>
        <strain evidence="2">NCTC11134</strain>
    </source>
</reference>
<name>A0A0H5NUR9_NOCFR</name>
<dbReference type="InterPro" id="IPR029063">
    <property type="entry name" value="SAM-dependent_MTases_sf"/>
</dbReference>
<sequence length="277" mass="30013">MTALVLTPERRSELAALLGDGLRLRAEFPKVADYLDIAPMLAGTGDQEADAAFDLRFVHYMTGGSEESANPYWDIVAPSITVDGERRVVDGGNPGGSARLGFVQTILQSAYAYAVPSPETLGWIGAFSEGRRVLELGAGRGYWAKQLADHGVNVRAFDAEPPDSTANPSFPGAEGQRDVWFPVSGLDEFDADLDGESVLFLCWPPGWGDPMASAALEKFETRGGRRVIFIGEPQGGKTGDDAFFARLSEAWRLESEDPHHVSWWNLGDVAQGWVRPG</sequence>
<dbReference type="PANTHER" id="PTHR39290:SF6">
    <property type="entry name" value="S-ADENOSYL-L-METHIONINE-DEPENDENT METHYLTRANSFERASES SUPERFAMILY PROTEIN"/>
    <property type="match status" value="1"/>
</dbReference>
<organism evidence="1 2">
    <name type="scientific">Nocardia farcinica</name>
    <dbReference type="NCBI Taxonomy" id="37329"/>
    <lineage>
        <taxon>Bacteria</taxon>
        <taxon>Bacillati</taxon>
        <taxon>Actinomycetota</taxon>
        <taxon>Actinomycetes</taxon>
        <taxon>Mycobacteriales</taxon>
        <taxon>Nocardiaceae</taxon>
        <taxon>Nocardia</taxon>
    </lineage>
</organism>
<dbReference type="Proteomes" id="UP000057820">
    <property type="component" value="Chromosome 1"/>
</dbReference>
<dbReference type="KEGG" id="nfr:ERS450000_03089"/>
<dbReference type="SUPFAM" id="SSF53335">
    <property type="entry name" value="S-adenosyl-L-methionine-dependent methyltransferases"/>
    <property type="match status" value="1"/>
</dbReference>
<dbReference type="Gene3D" id="3.40.50.150">
    <property type="entry name" value="Vaccinia Virus protein VP39"/>
    <property type="match status" value="1"/>
</dbReference>
<protein>
    <recommendedName>
        <fullName evidence="3">Class I SAM-dependent methyltransferase</fullName>
    </recommendedName>
</protein>
<evidence type="ECO:0000313" key="2">
    <source>
        <dbReference type="Proteomes" id="UP000057820"/>
    </source>
</evidence>